<feature type="non-terminal residue" evidence="1">
    <location>
        <position position="1"/>
    </location>
</feature>
<gene>
    <name evidence="1" type="ORF">H4R21_007119</name>
</gene>
<dbReference type="EMBL" id="JANBUN010004211">
    <property type="protein sequence ID" value="KAJ2787272.1"/>
    <property type="molecule type" value="Genomic_DNA"/>
</dbReference>
<proteinExistence type="predicted"/>
<accession>A0ACC1KDA1</accession>
<reference evidence="1" key="1">
    <citation type="submission" date="2022-07" db="EMBL/GenBank/DDBJ databases">
        <title>Phylogenomic reconstructions and comparative analyses of Kickxellomycotina fungi.</title>
        <authorList>
            <person name="Reynolds N.K."/>
            <person name="Stajich J.E."/>
            <person name="Barry K."/>
            <person name="Grigoriev I.V."/>
            <person name="Crous P."/>
            <person name="Smith M.E."/>
        </authorList>
    </citation>
    <scope>NUCLEOTIDE SEQUENCE</scope>
    <source>
        <strain evidence="1">BCRC 34780</strain>
    </source>
</reference>
<dbReference type="Proteomes" id="UP001140087">
    <property type="component" value="Unassembled WGS sequence"/>
</dbReference>
<organism evidence="1 2">
    <name type="scientific">Coemansia helicoidea</name>
    <dbReference type="NCBI Taxonomy" id="1286919"/>
    <lineage>
        <taxon>Eukaryota</taxon>
        <taxon>Fungi</taxon>
        <taxon>Fungi incertae sedis</taxon>
        <taxon>Zoopagomycota</taxon>
        <taxon>Kickxellomycotina</taxon>
        <taxon>Kickxellomycetes</taxon>
        <taxon>Kickxellales</taxon>
        <taxon>Kickxellaceae</taxon>
        <taxon>Coemansia</taxon>
    </lineage>
</organism>
<comment type="caution">
    <text evidence="1">The sequence shown here is derived from an EMBL/GenBank/DDBJ whole genome shotgun (WGS) entry which is preliminary data.</text>
</comment>
<evidence type="ECO:0000313" key="2">
    <source>
        <dbReference type="Proteomes" id="UP001140087"/>
    </source>
</evidence>
<feature type="non-terminal residue" evidence="1">
    <location>
        <position position="318"/>
    </location>
</feature>
<evidence type="ECO:0000313" key="1">
    <source>
        <dbReference type="EMBL" id="KAJ2787272.1"/>
    </source>
</evidence>
<sequence>HKGQRQRDGRQVPHCNARRCAPAPGERRRSGGKGGRHICIGGRGPALCHAALADALCDDRHHGPGGSGPALEAPVCAGGRRRRACWAPVQALLRAGGGGAGPASDARRVCCGRRRRALQEPGSRPGARRAAAARVAGGAGSAGQRGHPQARPGKRQCEHRKHICHGRGAPRVPRRGGSDERRAAAAVVGHVLYASVRAGVAPVQLHEAPGRVHPGQGPPDHRHRVQRHAKGRHQLQRRRLPAVQRRDAVRRVSRPLPVHPRRGERAARGRPRPRALRAGCRAVLQHMSLPWLRQEDCAGRRARRRLLQGLRHGRPHPQ</sequence>
<protein>
    <submittedName>
        <fullName evidence="1">Uncharacterized protein</fullName>
    </submittedName>
</protein>
<keyword evidence="2" id="KW-1185">Reference proteome</keyword>
<name>A0ACC1KDA1_9FUNG</name>